<dbReference type="InterPro" id="IPR025451">
    <property type="entry name" value="DUF4211"/>
</dbReference>
<dbReference type="GO" id="GO:0005634">
    <property type="term" value="C:nucleus"/>
    <property type="evidence" value="ECO:0007669"/>
    <property type="project" value="TreeGrafter"/>
</dbReference>
<gene>
    <name evidence="3" type="ORF">QBC34DRAFT_388724</name>
</gene>
<reference evidence="3" key="2">
    <citation type="submission" date="2023-05" db="EMBL/GenBank/DDBJ databases">
        <authorList>
            <consortium name="Lawrence Berkeley National Laboratory"/>
            <person name="Steindorff A."/>
            <person name="Hensen N."/>
            <person name="Bonometti L."/>
            <person name="Westerberg I."/>
            <person name="Brannstrom I.O."/>
            <person name="Guillou S."/>
            <person name="Cros-Aarteil S."/>
            <person name="Calhoun S."/>
            <person name="Haridas S."/>
            <person name="Kuo A."/>
            <person name="Mondo S."/>
            <person name="Pangilinan J."/>
            <person name="Riley R."/>
            <person name="Labutti K."/>
            <person name="Andreopoulos B."/>
            <person name="Lipzen A."/>
            <person name="Chen C."/>
            <person name="Yanf M."/>
            <person name="Daum C."/>
            <person name="Ng V."/>
            <person name="Clum A."/>
            <person name="Ohm R."/>
            <person name="Martin F."/>
            <person name="Silar P."/>
            <person name="Natvig D."/>
            <person name="Lalanne C."/>
            <person name="Gautier V."/>
            <person name="Ament-Velasquez S.L."/>
            <person name="Kruys A."/>
            <person name="Hutchinson M.I."/>
            <person name="Powell A.J."/>
            <person name="Barry K."/>
            <person name="Miller A.N."/>
            <person name="Grigoriev I.V."/>
            <person name="Debuchy R."/>
            <person name="Gladieux P."/>
            <person name="Thoren M.H."/>
            <person name="Johannesson H."/>
        </authorList>
    </citation>
    <scope>NUCLEOTIDE SEQUENCE</scope>
    <source>
        <strain evidence="3">PSN243</strain>
    </source>
</reference>
<comment type="caution">
    <text evidence="3">The sequence shown here is derived from an EMBL/GenBank/DDBJ whole genome shotgun (WGS) entry which is preliminary data.</text>
</comment>
<name>A0AAV9H6L5_9PEZI</name>
<feature type="domain" description="DUF4211" evidence="2">
    <location>
        <begin position="367"/>
        <end position="502"/>
    </location>
</feature>
<organism evidence="3 4">
    <name type="scientific">Podospora aff. communis PSN243</name>
    <dbReference type="NCBI Taxonomy" id="3040156"/>
    <lineage>
        <taxon>Eukaryota</taxon>
        <taxon>Fungi</taxon>
        <taxon>Dikarya</taxon>
        <taxon>Ascomycota</taxon>
        <taxon>Pezizomycotina</taxon>
        <taxon>Sordariomycetes</taxon>
        <taxon>Sordariomycetidae</taxon>
        <taxon>Sordariales</taxon>
        <taxon>Podosporaceae</taxon>
        <taxon>Podospora</taxon>
    </lineage>
</organism>
<feature type="compositionally biased region" description="Basic and acidic residues" evidence="1">
    <location>
        <begin position="121"/>
        <end position="130"/>
    </location>
</feature>
<dbReference type="Pfam" id="PF13926">
    <property type="entry name" value="DUF4211"/>
    <property type="match status" value="1"/>
</dbReference>
<accession>A0AAV9H6L5</accession>
<feature type="compositionally biased region" description="Acidic residues" evidence="1">
    <location>
        <begin position="521"/>
        <end position="532"/>
    </location>
</feature>
<feature type="compositionally biased region" description="Polar residues" evidence="1">
    <location>
        <begin position="98"/>
        <end position="108"/>
    </location>
</feature>
<dbReference type="PANTHER" id="PTHR14689:SF0">
    <property type="entry name" value="COILED-COIL DOMAIN-CONTAINING PROTEIN 82"/>
    <property type="match status" value="1"/>
</dbReference>
<dbReference type="EMBL" id="MU865913">
    <property type="protein sequence ID" value="KAK4456042.1"/>
    <property type="molecule type" value="Genomic_DNA"/>
</dbReference>
<keyword evidence="4" id="KW-1185">Reference proteome</keyword>
<feature type="region of interest" description="Disordered" evidence="1">
    <location>
        <begin position="1"/>
        <end position="366"/>
    </location>
</feature>
<reference evidence="3" key="1">
    <citation type="journal article" date="2023" name="Mol. Phylogenet. Evol.">
        <title>Genome-scale phylogeny and comparative genomics of the fungal order Sordariales.</title>
        <authorList>
            <person name="Hensen N."/>
            <person name="Bonometti L."/>
            <person name="Westerberg I."/>
            <person name="Brannstrom I.O."/>
            <person name="Guillou S."/>
            <person name="Cros-Aarteil S."/>
            <person name="Calhoun S."/>
            <person name="Haridas S."/>
            <person name="Kuo A."/>
            <person name="Mondo S."/>
            <person name="Pangilinan J."/>
            <person name="Riley R."/>
            <person name="LaButti K."/>
            <person name="Andreopoulos B."/>
            <person name="Lipzen A."/>
            <person name="Chen C."/>
            <person name="Yan M."/>
            <person name="Daum C."/>
            <person name="Ng V."/>
            <person name="Clum A."/>
            <person name="Steindorff A."/>
            <person name="Ohm R.A."/>
            <person name="Martin F."/>
            <person name="Silar P."/>
            <person name="Natvig D.O."/>
            <person name="Lalanne C."/>
            <person name="Gautier V."/>
            <person name="Ament-Velasquez S.L."/>
            <person name="Kruys A."/>
            <person name="Hutchinson M.I."/>
            <person name="Powell A.J."/>
            <person name="Barry K."/>
            <person name="Miller A.N."/>
            <person name="Grigoriev I.V."/>
            <person name="Debuchy R."/>
            <person name="Gladieux P."/>
            <person name="Hiltunen Thoren M."/>
            <person name="Johannesson H."/>
        </authorList>
    </citation>
    <scope>NUCLEOTIDE SEQUENCE</scope>
    <source>
        <strain evidence="3">PSN243</strain>
    </source>
</reference>
<evidence type="ECO:0000313" key="4">
    <source>
        <dbReference type="Proteomes" id="UP001321760"/>
    </source>
</evidence>
<evidence type="ECO:0000313" key="3">
    <source>
        <dbReference type="EMBL" id="KAK4456042.1"/>
    </source>
</evidence>
<sequence length="640" mass="71808">MGHPKKPRQQTIEATLGRSRINVSVRPKGTPSQSGGSSTANSPARGGVSSSSPQVTPKRQRQTKLSSTPSRRTSAPLVGKAATRSRAVADLGEESSDKLSQPGVTPRSTRGEKKKKKKKVVVVEEEKETSSEEEARETDRVVLESSDEEEEEVMPVRRSTGTPRKRSARDVASSSQTDKNTSSQPVRLDATSEDSDEERLVTPVSGQRSARKRKIVFDDSDEEALVSSPVKKRRLVRRKDSVPVVNLVEEEEEEAPRSSPVKRSARKPRTEKERARELLRKKRAGEAIDEEEEEDSEEEEEQEKRALYDSDTDSGLVALQEFDDDEEGIPEEQVVKAKKGKKSKKKKARSSEEDGSAASGAESDLDDFVVEDEDAPLGVPAELLEIPLQFTSHSHKPLKDHFRDVVEWCVQYKVNPGFADKKHELYRMAWQKLDDEVGGLAQSKFLSSSWKRGFVMALRARPEMVYTEERDRALVPKDCEACGRSGHPAGFRVQFIGSPYFKRFSNDKFLEPVEVDTSNLEGDDEDGDEDEDGNRIPKTTTQFDVGVVCHANAKTAHMLIHWKIGLLNFVIHELTQSGYMNSTQLEKRERMTPKKKHKLVDKILDDWAARGTIKSLYREFQANVDRARSTTTTGRYGRRG</sequence>
<feature type="region of interest" description="Disordered" evidence="1">
    <location>
        <begin position="515"/>
        <end position="537"/>
    </location>
</feature>
<dbReference type="AlphaFoldDB" id="A0AAV9H6L5"/>
<feature type="compositionally biased region" description="Acidic residues" evidence="1">
    <location>
        <begin position="287"/>
        <end position="301"/>
    </location>
</feature>
<feature type="compositionally biased region" description="Basic and acidic residues" evidence="1">
    <location>
        <begin position="268"/>
        <end position="278"/>
    </location>
</feature>
<dbReference type="Proteomes" id="UP001321760">
    <property type="component" value="Unassembled WGS sequence"/>
</dbReference>
<feature type="compositionally biased region" description="Basic residues" evidence="1">
    <location>
        <begin position="336"/>
        <end position="348"/>
    </location>
</feature>
<feature type="compositionally biased region" description="Acidic residues" evidence="1">
    <location>
        <begin position="321"/>
        <end position="330"/>
    </location>
</feature>
<protein>
    <recommendedName>
        <fullName evidence="2">DUF4211 domain-containing protein</fullName>
    </recommendedName>
</protein>
<evidence type="ECO:0000259" key="2">
    <source>
        <dbReference type="Pfam" id="PF13926"/>
    </source>
</evidence>
<feature type="compositionally biased region" description="Polar residues" evidence="1">
    <location>
        <begin position="172"/>
        <end position="185"/>
    </location>
</feature>
<feature type="compositionally biased region" description="Polar residues" evidence="1">
    <location>
        <begin position="30"/>
        <end position="73"/>
    </location>
</feature>
<evidence type="ECO:0000256" key="1">
    <source>
        <dbReference type="SAM" id="MobiDB-lite"/>
    </source>
</evidence>
<dbReference type="PANTHER" id="PTHR14689">
    <property type="entry name" value="PHORBOL-ESTER_DAG-TYPE DOMAIN-CONTAINING PROTEIN"/>
    <property type="match status" value="1"/>
</dbReference>
<proteinExistence type="predicted"/>